<name>A0A7W3T534_9ACTN</name>
<feature type="region of interest" description="Disordered" evidence="1">
    <location>
        <begin position="1"/>
        <end position="35"/>
    </location>
</feature>
<feature type="compositionally biased region" description="Low complexity" evidence="1">
    <location>
        <begin position="71"/>
        <end position="86"/>
    </location>
</feature>
<evidence type="ECO:0000313" key="2">
    <source>
        <dbReference type="EMBL" id="MBB0231105.1"/>
    </source>
</evidence>
<comment type="caution">
    <text evidence="2">The sequence shown here is derived from an EMBL/GenBank/DDBJ whole genome shotgun (WGS) entry which is preliminary data.</text>
</comment>
<feature type="region of interest" description="Disordered" evidence="1">
    <location>
        <begin position="55"/>
        <end position="103"/>
    </location>
</feature>
<evidence type="ECO:0000313" key="3">
    <source>
        <dbReference type="Proteomes" id="UP000530234"/>
    </source>
</evidence>
<protein>
    <submittedName>
        <fullName evidence="2">Uncharacterized protein</fullName>
    </submittedName>
</protein>
<reference evidence="3" key="1">
    <citation type="submission" date="2019-10" db="EMBL/GenBank/DDBJ databases">
        <title>Streptomyces sp. nov., a novel actinobacterium isolated from alkaline environment.</title>
        <authorList>
            <person name="Golinska P."/>
        </authorList>
    </citation>
    <scope>NUCLEOTIDE SEQUENCE [LARGE SCALE GENOMIC DNA]</scope>
    <source>
        <strain evidence="3">DSM 42108</strain>
    </source>
</reference>
<proteinExistence type="predicted"/>
<organism evidence="2 3">
    <name type="scientific">Streptomyces calidiresistens</name>
    <dbReference type="NCBI Taxonomy" id="1485586"/>
    <lineage>
        <taxon>Bacteria</taxon>
        <taxon>Bacillati</taxon>
        <taxon>Actinomycetota</taxon>
        <taxon>Actinomycetes</taxon>
        <taxon>Kitasatosporales</taxon>
        <taxon>Streptomycetaceae</taxon>
        <taxon>Streptomyces</taxon>
    </lineage>
</organism>
<dbReference type="EMBL" id="VKHS01000427">
    <property type="protein sequence ID" value="MBB0231105.1"/>
    <property type="molecule type" value="Genomic_DNA"/>
</dbReference>
<sequence length="103" mass="10601">MATTTFPHRRHRPASGATALGTEGAGRPARHRHPVGDTLRAVRVFLVTAAEVALLGRVDRESPAADRRRTGPPGHDPAASAAPADPDGTEPPGGPTAGIPHRA</sequence>
<accession>A0A7W3T534</accession>
<dbReference type="AlphaFoldDB" id="A0A7W3T534"/>
<evidence type="ECO:0000256" key="1">
    <source>
        <dbReference type="SAM" id="MobiDB-lite"/>
    </source>
</evidence>
<gene>
    <name evidence="2" type="ORF">FOE67_16685</name>
</gene>
<feature type="compositionally biased region" description="Basic and acidic residues" evidence="1">
    <location>
        <begin position="57"/>
        <end position="69"/>
    </location>
</feature>
<keyword evidence="3" id="KW-1185">Reference proteome</keyword>
<dbReference type="Proteomes" id="UP000530234">
    <property type="component" value="Unassembled WGS sequence"/>
</dbReference>
<dbReference type="RefSeq" id="WP_182665159.1">
    <property type="nucleotide sequence ID" value="NZ_VKHS01000427.1"/>
</dbReference>